<feature type="coiled-coil region" evidence="1">
    <location>
        <begin position="630"/>
        <end position="657"/>
    </location>
</feature>
<dbReference type="OrthoDB" id="3752022at2"/>
<dbReference type="EMBL" id="PYXZ01000002">
    <property type="protein sequence ID" value="PUA82059.1"/>
    <property type="molecule type" value="Genomic_DNA"/>
</dbReference>
<keyword evidence="3" id="KW-1185">Reference proteome</keyword>
<evidence type="ECO:0000313" key="2">
    <source>
        <dbReference type="EMBL" id="PUA82059.1"/>
    </source>
</evidence>
<dbReference type="AlphaFoldDB" id="A0A2R7Z1N5"/>
<keyword evidence="1" id="KW-0175">Coiled coil</keyword>
<dbReference type="Proteomes" id="UP000244867">
    <property type="component" value="Unassembled WGS sequence"/>
</dbReference>
<gene>
    <name evidence="2" type="ORF">C7S10_08545</name>
</gene>
<proteinExistence type="predicted"/>
<reference evidence="2 3" key="1">
    <citation type="submission" date="2018-03" db="EMBL/GenBank/DDBJ databases">
        <authorList>
            <person name="Keele B.F."/>
        </authorList>
    </citation>
    <scope>NUCLEOTIDE SEQUENCE [LARGE SCALE GENOMIC DNA]</scope>
    <source>
        <strain evidence="2 3">IB-3</strain>
    </source>
</reference>
<comment type="caution">
    <text evidence="2">The sequence shown here is derived from an EMBL/GenBank/DDBJ whole genome shotgun (WGS) entry which is preliminary data.</text>
</comment>
<evidence type="ECO:0000313" key="3">
    <source>
        <dbReference type="Proteomes" id="UP000244867"/>
    </source>
</evidence>
<organism evidence="2 3">
    <name type="scientific">Nocardioides currus</name>
    <dbReference type="NCBI Taxonomy" id="2133958"/>
    <lineage>
        <taxon>Bacteria</taxon>
        <taxon>Bacillati</taxon>
        <taxon>Actinomycetota</taxon>
        <taxon>Actinomycetes</taxon>
        <taxon>Propionibacteriales</taxon>
        <taxon>Nocardioidaceae</taxon>
        <taxon>Nocardioides</taxon>
    </lineage>
</organism>
<name>A0A2R7Z1N5_9ACTN</name>
<accession>A0A2R7Z1N5</accession>
<sequence length="1002" mass="109891">MTLYTARKVYNPLATKLGAGRPTSGHLIRYSLVGDAGGSAGQRDSHFSIYGGDPDIAAISQFPDAAWDPAQPDVGATHGITWITMADLHHDATGHEPIAAVVCVGDVVFLNITLSSTIKHIVRLDGEDLNGVTVLVMSLLNHFPTLREVCWADDVTRAGRDRADWSTITNKCKIRDVSMVFGGQRYDQSIPGDELALGALGLVGGSDDPNRRRRMTGKRLMKYKAGGAALAELQMPYGWCHKKDKHGRSVEEGNRGLVPEAQPEMAPVIASLYQAHADGETYQDITARLAAYEAERLIVRRDHTDLDNTFARALGDDNASYGAAKSFFTRSDSNPPAIPSDLDIARYLEGEDPADVFDADVRFFIAKVELIRTGRYFRRLNNDIRGRNIVLDGIPATYRDDLDEYGYFDVLSASWGWPTDEQGNEIPRFGVPDRVCRQVAARLLRELRAPKAPTGGQAHHTPTRRALQCFPNWVVPPGHLGSKYDDEPTQWGVQARVNNSGRANAILLFRRESAAAGSRTGRGWSYFGVGESRPDHTAATFSLLELEASVASRLDHGVRSLLDPTTIAQLTEAQRRSDDADPTTTWRHQIALKTAARTPLEDEIKGHRTMAAISAAAGDEDEAKAYAAQVTEVKTKVAAYDAEIERLQEKIRKHESGSANVRHDHTDVSVAAHLVAGLESAARNNGESPSRFGTLCDETFIEWRFHVDGDDVLWSCTALLPLASGGQAQLPLTGRIRNVRTRTGRNLANTETVVRYLFEEGRELTATADLLQVTRATLLKKRVMPWLVVNGVTSRGAKCALVDHPISEVRQELHRWVTGAAGDGTKSPTSAYTERLRSTYTDPGLAWGDAAVPDETVWIAGAIALLTVDTATRRNGLPILDVALALGRTEDEIRELVKPQRRSGGFTRPVYLMYANQDKTHVKAIPCPHGKCRRRRHADHVVLLPEVAASGYGVICAHCRRTPAEYGAWPLTQYPTAYLGGWTSAGVSGSLREAPRTIRSPR</sequence>
<dbReference type="RefSeq" id="WP_108343943.1">
    <property type="nucleotide sequence ID" value="NZ_PYXZ01000002.1"/>
</dbReference>
<evidence type="ECO:0000256" key="1">
    <source>
        <dbReference type="SAM" id="Coils"/>
    </source>
</evidence>
<protein>
    <submittedName>
        <fullName evidence="2">Uncharacterized protein</fullName>
    </submittedName>
</protein>